<dbReference type="AlphaFoldDB" id="A0A1I7L1G5"/>
<name>A0A1I7L1G5_9BURK</name>
<dbReference type="GO" id="GO:0016747">
    <property type="term" value="F:acyltransferase activity, transferring groups other than amino-acyl groups"/>
    <property type="evidence" value="ECO:0007669"/>
    <property type="project" value="InterPro"/>
</dbReference>
<dbReference type="Pfam" id="PF00583">
    <property type="entry name" value="Acetyltransf_1"/>
    <property type="match status" value="1"/>
</dbReference>
<dbReference type="InterPro" id="IPR000182">
    <property type="entry name" value="GNAT_dom"/>
</dbReference>
<dbReference type="CDD" id="cd04301">
    <property type="entry name" value="NAT_SF"/>
    <property type="match status" value="1"/>
</dbReference>
<feature type="domain" description="N-acetyltransferase" evidence="1">
    <location>
        <begin position="13"/>
        <end position="151"/>
    </location>
</feature>
<protein>
    <submittedName>
        <fullName evidence="2">N-acetylglutamate synthase, GNAT family</fullName>
    </submittedName>
</protein>
<dbReference type="Proteomes" id="UP000199391">
    <property type="component" value="Unassembled WGS sequence"/>
</dbReference>
<dbReference type="InterPro" id="IPR053144">
    <property type="entry name" value="Acetyltransferase_Butenolide"/>
</dbReference>
<sequence length="152" mass="17141">MLQKVYESQSGEYLLSTDQSRLDVDTVYQFLAESSSWARGISRGVVELAIANSLCFALYRDGALLAFCRIVTDGATFGNLVDVFVVPDMRGRGLSRVLMGFVMSHPLVPRLRRFTLATTDSHGLYRKFGFDALTKPETFMEIYQPNIYRLPP</sequence>
<evidence type="ECO:0000313" key="3">
    <source>
        <dbReference type="Proteomes" id="UP000199391"/>
    </source>
</evidence>
<gene>
    <name evidence="2" type="ORF">SAMN05216552_102212</name>
</gene>
<dbReference type="STRING" id="1035707.SAMN05216552_102212"/>
<accession>A0A1I7L1G5</accession>
<dbReference type="PROSITE" id="PS51186">
    <property type="entry name" value="GNAT"/>
    <property type="match status" value="1"/>
</dbReference>
<dbReference type="RefSeq" id="WP_093557554.1">
    <property type="nucleotide sequence ID" value="NZ_FPBO01000022.1"/>
</dbReference>
<reference evidence="3" key="1">
    <citation type="submission" date="2016-10" db="EMBL/GenBank/DDBJ databases">
        <authorList>
            <person name="Varghese N."/>
            <person name="Submissions S."/>
        </authorList>
    </citation>
    <scope>NUCLEOTIDE SEQUENCE [LARGE SCALE GENOMIC DNA]</scope>
    <source>
        <strain evidence="3">CGMCC 1.11014</strain>
    </source>
</reference>
<keyword evidence="3" id="KW-1185">Reference proteome</keyword>
<organism evidence="2 3">
    <name type="scientific">Pseudoduganella namucuonensis</name>
    <dbReference type="NCBI Taxonomy" id="1035707"/>
    <lineage>
        <taxon>Bacteria</taxon>
        <taxon>Pseudomonadati</taxon>
        <taxon>Pseudomonadota</taxon>
        <taxon>Betaproteobacteria</taxon>
        <taxon>Burkholderiales</taxon>
        <taxon>Oxalobacteraceae</taxon>
        <taxon>Telluria group</taxon>
        <taxon>Pseudoduganella</taxon>
    </lineage>
</organism>
<dbReference type="OrthoDB" id="3216107at2"/>
<dbReference type="Gene3D" id="3.40.630.30">
    <property type="match status" value="1"/>
</dbReference>
<dbReference type="PANTHER" id="PTHR43233">
    <property type="entry name" value="FAMILY N-ACETYLTRANSFERASE, PUTATIVE (AFU_ORTHOLOGUE AFUA_6G03350)-RELATED"/>
    <property type="match status" value="1"/>
</dbReference>
<evidence type="ECO:0000259" key="1">
    <source>
        <dbReference type="PROSITE" id="PS51186"/>
    </source>
</evidence>
<dbReference type="PANTHER" id="PTHR43233:SF1">
    <property type="entry name" value="FAMILY N-ACETYLTRANSFERASE, PUTATIVE (AFU_ORTHOLOGUE AFUA_6G03350)-RELATED"/>
    <property type="match status" value="1"/>
</dbReference>
<dbReference type="SUPFAM" id="SSF55729">
    <property type="entry name" value="Acyl-CoA N-acyltransferases (Nat)"/>
    <property type="match status" value="1"/>
</dbReference>
<evidence type="ECO:0000313" key="2">
    <source>
        <dbReference type="EMBL" id="SFV03583.1"/>
    </source>
</evidence>
<proteinExistence type="predicted"/>
<dbReference type="InterPro" id="IPR016181">
    <property type="entry name" value="Acyl_CoA_acyltransferase"/>
</dbReference>
<dbReference type="EMBL" id="FPBO01000022">
    <property type="protein sequence ID" value="SFV03583.1"/>
    <property type="molecule type" value="Genomic_DNA"/>
</dbReference>